<dbReference type="Pfam" id="PF13527">
    <property type="entry name" value="Acetyltransf_9"/>
    <property type="match status" value="1"/>
</dbReference>
<dbReference type="Gene3D" id="3.30.1050.10">
    <property type="entry name" value="SCP2 sterol-binding domain"/>
    <property type="match status" value="1"/>
</dbReference>
<dbReference type="PROSITE" id="PS51186">
    <property type="entry name" value="GNAT"/>
    <property type="match status" value="1"/>
</dbReference>
<dbReference type="InterPro" id="IPR025559">
    <property type="entry name" value="Eis_dom"/>
</dbReference>
<evidence type="ECO:0000259" key="1">
    <source>
        <dbReference type="PROSITE" id="PS51186"/>
    </source>
</evidence>
<proteinExistence type="predicted"/>
<organism evidence="3 5">
    <name type="scientific">Enterococcus silesiacus</name>
    <dbReference type="NCBI Taxonomy" id="332949"/>
    <lineage>
        <taxon>Bacteria</taxon>
        <taxon>Bacillati</taxon>
        <taxon>Bacillota</taxon>
        <taxon>Bacilli</taxon>
        <taxon>Lactobacillales</taxon>
        <taxon>Enterococcaceae</taxon>
        <taxon>Enterococcus</taxon>
    </lineage>
</organism>
<protein>
    <submittedName>
        <fullName evidence="2">Acetyltransferase</fullName>
    </submittedName>
</protein>
<dbReference type="EMBL" id="JXLC01000023">
    <property type="protein sequence ID" value="OJG89321.1"/>
    <property type="molecule type" value="Genomic_DNA"/>
</dbReference>
<reference evidence="2 4" key="2">
    <citation type="submission" date="2015-12" db="EMBL/GenBank/DDBJ databases">
        <authorList>
            <person name="Lauer A."/>
            <person name="Humrighouse B."/>
            <person name="Loparev V."/>
            <person name="Shewmaker P.L."/>
            <person name="Whitney A.M."/>
            <person name="McLaughlin R.W."/>
        </authorList>
    </citation>
    <scope>NUCLEOTIDE SEQUENCE [LARGE SCALE GENOMIC DNA]</scope>
    <source>
        <strain evidence="2 4">LMG 23085</strain>
    </source>
</reference>
<dbReference type="Proteomes" id="UP000183039">
    <property type="component" value="Unassembled WGS sequence"/>
</dbReference>
<dbReference type="Pfam" id="PF13530">
    <property type="entry name" value="SCP2_2"/>
    <property type="match status" value="1"/>
</dbReference>
<name>A0A0S3KFW7_9ENTE</name>
<dbReference type="Gene3D" id="3.40.630.30">
    <property type="match status" value="2"/>
</dbReference>
<sequence>MGEEKIDEIFDLAAYAFNAEPTEERKLRFKTMVAHSLNYGYFLGNTLTSQIISTPFKVAFHETSYQMAGIGCVSSYPEYRGQGGISMIMKQLLTELAENKVELAYLAPFSYSFYRKYGFEQVFEQISYTVKAADWPNMKATPGQMKRVTYEKAQSVCQHIYSELSSNQRGAVIRDDWWFGYAFGLDDKNRFALYEDELGNPLGYLIYQSSAERFVIKEWGYVTNQAFQSLVRFIGSHSGSSREFYLETGFDGTNLSYLMSSPLVEMKITPFMMARIVDLASFLGKYPFTEGDKETYYLKVEDEYGSWNQGIWELQITELGQSTVKKLDQIPESLTEDEAIISTIQVLTQLFMGYRTGSELYFYGKITGTEKLIQSLDQRLVKGKPILADYF</sequence>
<accession>A0A0S3KFW7</accession>
<gene>
    <name evidence="2" type="ORF">ATZ33_17870</name>
    <name evidence="3" type="ORF">RV15_GL001628</name>
</gene>
<dbReference type="KEGG" id="ess:ATZ33_17870"/>
<dbReference type="EMBL" id="CP013614">
    <property type="protein sequence ID" value="ALS03174.1"/>
    <property type="molecule type" value="Genomic_DNA"/>
</dbReference>
<keyword evidence="4" id="KW-1185">Reference proteome</keyword>
<evidence type="ECO:0000313" key="3">
    <source>
        <dbReference type="EMBL" id="OJG89321.1"/>
    </source>
</evidence>
<dbReference type="GO" id="GO:0034069">
    <property type="term" value="F:aminoglycoside N-acetyltransferase activity"/>
    <property type="evidence" value="ECO:0007669"/>
    <property type="project" value="TreeGrafter"/>
</dbReference>
<dbReference type="InterPro" id="IPR036527">
    <property type="entry name" value="SCP2_sterol-bd_dom_sf"/>
</dbReference>
<evidence type="ECO:0000313" key="2">
    <source>
        <dbReference type="EMBL" id="ALS03174.1"/>
    </source>
</evidence>
<dbReference type="InterPro" id="IPR016181">
    <property type="entry name" value="Acyl_CoA_acyltransferase"/>
</dbReference>
<dbReference type="InterPro" id="IPR041380">
    <property type="entry name" value="Acetyltransf_17"/>
</dbReference>
<dbReference type="AlphaFoldDB" id="A0A0S3KFW7"/>
<dbReference type="PANTHER" id="PTHR37817:SF1">
    <property type="entry name" value="N-ACETYLTRANSFERASE EIS"/>
    <property type="match status" value="1"/>
</dbReference>
<dbReference type="InterPro" id="IPR000182">
    <property type="entry name" value="GNAT_dom"/>
</dbReference>
<dbReference type="InterPro" id="IPR051554">
    <property type="entry name" value="Acetyltransferase_Eis"/>
</dbReference>
<dbReference type="GO" id="GO:0030649">
    <property type="term" value="P:aminoglycoside antibiotic catabolic process"/>
    <property type="evidence" value="ECO:0007669"/>
    <property type="project" value="TreeGrafter"/>
</dbReference>
<feature type="domain" description="N-acetyltransferase" evidence="1">
    <location>
        <begin position="1"/>
        <end position="141"/>
    </location>
</feature>
<dbReference type="PANTHER" id="PTHR37817">
    <property type="entry name" value="N-ACETYLTRANSFERASE EIS"/>
    <property type="match status" value="1"/>
</dbReference>
<evidence type="ECO:0000313" key="4">
    <source>
        <dbReference type="Proteomes" id="UP000065511"/>
    </source>
</evidence>
<reference evidence="3 5" key="1">
    <citation type="submission" date="2014-12" db="EMBL/GenBank/DDBJ databases">
        <title>Draft genome sequences of 29 type strains of Enterococci.</title>
        <authorList>
            <person name="Zhong Z."/>
            <person name="Sun Z."/>
            <person name="Liu W."/>
            <person name="Zhang W."/>
            <person name="Zhang H."/>
        </authorList>
    </citation>
    <scope>NUCLEOTIDE SEQUENCE [LARGE SCALE GENOMIC DNA]</scope>
    <source>
        <strain evidence="3 5">DSM 22801</strain>
    </source>
</reference>
<dbReference type="SUPFAM" id="SSF55718">
    <property type="entry name" value="SCP-like"/>
    <property type="match status" value="1"/>
</dbReference>
<dbReference type="Pfam" id="PF17668">
    <property type="entry name" value="Acetyltransf_17"/>
    <property type="match status" value="1"/>
</dbReference>
<dbReference type="SUPFAM" id="SSF55729">
    <property type="entry name" value="Acyl-CoA N-acyltransferases (Nat)"/>
    <property type="match status" value="1"/>
</dbReference>
<evidence type="ECO:0000313" key="5">
    <source>
        <dbReference type="Proteomes" id="UP000183039"/>
    </source>
</evidence>
<dbReference type="Proteomes" id="UP000065511">
    <property type="component" value="Chromosome"/>
</dbReference>